<proteinExistence type="predicted"/>
<dbReference type="RefSeq" id="WP_202818217.1">
    <property type="nucleotide sequence ID" value="NZ_FOOI01000012.1"/>
</dbReference>
<accession>A0A1I2X5B9</accession>
<evidence type="ECO:0000313" key="1">
    <source>
        <dbReference type="EMBL" id="NYH86067.1"/>
    </source>
</evidence>
<evidence type="ECO:0000313" key="4">
    <source>
        <dbReference type="Proteomes" id="UP000533017"/>
    </source>
</evidence>
<reference evidence="1 4" key="2">
    <citation type="submission" date="2020-07" db="EMBL/GenBank/DDBJ databases">
        <title>Sequencing the genomes of 1000 actinobacteria strains.</title>
        <authorList>
            <person name="Klenk H.-P."/>
        </authorList>
    </citation>
    <scope>NUCLEOTIDE SEQUENCE [LARGE SCALE GENOMIC DNA]</scope>
    <source>
        <strain evidence="1 4">DSM 45117</strain>
    </source>
</reference>
<evidence type="ECO:0000313" key="2">
    <source>
        <dbReference type="EMBL" id="SFH08612.1"/>
    </source>
</evidence>
<dbReference type="Proteomes" id="UP000533017">
    <property type="component" value="Unassembled WGS sequence"/>
</dbReference>
<evidence type="ECO:0000313" key="3">
    <source>
        <dbReference type="Proteomes" id="UP000199052"/>
    </source>
</evidence>
<dbReference type="Proteomes" id="UP000199052">
    <property type="component" value="Unassembled WGS sequence"/>
</dbReference>
<dbReference type="STRING" id="504797.SAMN05421678_1124"/>
<gene>
    <name evidence="1" type="ORF">FHR37_004918</name>
    <name evidence="2" type="ORF">SAMN05421678_1124</name>
</gene>
<dbReference type="EMBL" id="JACBZA010000001">
    <property type="protein sequence ID" value="NYH86067.1"/>
    <property type="molecule type" value="Genomic_DNA"/>
</dbReference>
<dbReference type="AlphaFoldDB" id="A0A1I2X5B9"/>
<name>A0A1I2X5B9_9ACTN</name>
<sequence>MNHVTTHSESEHRRLVDEFLATVFDDLAATHAGVRRSMTPDLPDDPSPEQVRAWTELAELALDPDFRATMRQMAQCHATETEQAGLVPPRRDIAAFVRDLADEAVAAPIDPASTDADPTVAAIAAHYAARLDTPDGPGVRGRLLARLATISDPRRDRYAELLAMVNGWPAPQQLKPALDWAIQALQARPQGRDHER</sequence>
<organism evidence="2 3">
    <name type="scientific">Actinopolymorpha cephalotaxi</name>
    <dbReference type="NCBI Taxonomy" id="504797"/>
    <lineage>
        <taxon>Bacteria</taxon>
        <taxon>Bacillati</taxon>
        <taxon>Actinomycetota</taxon>
        <taxon>Actinomycetes</taxon>
        <taxon>Propionibacteriales</taxon>
        <taxon>Actinopolymorphaceae</taxon>
        <taxon>Actinopolymorpha</taxon>
    </lineage>
</organism>
<keyword evidence="4" id="KW-1185">Reference proteome</keyword>
<protein>
    <submittedName>
        <fullName evidence="2">Uncharacterized protein</fullName>
    </submittedName>
</protein>
<reference evidence="2 3" key="1">
    <citation type="submission" date="2016-10" db="EMBL/GenBank/DDBJ databases">
        <authorList>
            <person name="de Groot N.N."/>
        </authorList>
    </citation>
    <scope>NUCLEOTIDE SEQUENCE [LARGE SCALE GENOMIC DNA]</scope>
    <source>
        <strain evidence="2 3">CPCC 202808</strain>
    </source>
</reference>
<dbReference type="EMBL" id="FOOI01000012">
    <property type="protein sequence ID" value="SFH08612.1"/>
    <property type="molecule type" value="Genomic_DNA"/>
</dbReference>